<dbReference type="EMBL" id="CAVNYO010000444">
    <property type="protein sequence ID" value="CAK5281211.1"/>
    <property type="molecule type" value="Genomic_DNA"/>
</dbReference>
<evidence type="ECO:0000313" key="3">
    <source>
        <dbReference type="Proteomes" id="UP001295794"/>
    </source>
</evidence>
<evidence type="ECO:0000313" key="2">
    <source>
        <dbReference type="EMBL" id="CAK5281211.1"/>
    </source>
</evidence>
<name>A0AAD2GZ58_9AGAR</name>
<gene>
    <name evidence="2" type="ORF">MYCIT1_LOCUS32164</name>
    <name evidence="1" type="ORF">MYCIT1_LOCUS8780</name>
</gene>
<evidence type="ECO:0008006" key="4">
    <source>
        <dbReference type="Google" id="ProtNLM"/>
    </source>
</evidence>
<dbReference type="EMBL" id="CAVNYO010000110">
    <property type="protein sequence ID" value="CAK5266819.1"/>
    <property type="molecule type" value="Genomic_DNA"/>
</dbReference>
<dbReference type="Proteomes" id="UP001295794">
    <property type="component" value="Unassembled WGS sequence"/>
</dbReference>
<proteinExistence type="predicted"/>
<organism evidence="1 3">
    <name type="scientific">Mycena citricolor</name>
    <dbReference type="NCBI Taxonomy" id="2018698"/>
    <lineage>
        <taxon>Eukaryota</taxon>
        <taxon>Fungi</taxon>
        <taxon>Dikarya</taxon>
        <taxon>Basidiomycota</taxon>
        <taxon>Agaricomycotina</taxon>
        <taxon>Agaricomycetes</taxon>
        <taxon>Agaricomycetidae</taxon>
        <taxon>Agaricales</taxon>
        <taxon>Marasmiineae</taxon>
        <taxon>Mycenaceae</taxon>
        <taxon>Mycena</taxon>
    </lineage>
</organism>
<accession>A0AAD2GZ58</accession>
<reference evidence="1" key="1">
    <citation type="submission" date="2023-11" db="EMBL/GenBank/DDBJ databases">
        <authorList>
            <person name="De Vega J J."/>
            <person name="De Vega J J."/>
        </authorList>
    </citation>
    <scope>NUCLEOTIDE SEQUENCE</scope>
</reference>
<sequence>VFGPEQVTAQADLKHALLHSPALRPIDYRSPAPVILSVDTSYIAVGFLLAQCDPELLSRRFYARFGSITLNDRESRFS</sequence>
<evidence type="ECO:0000313" key="1">
    <source>
        <dbReference type="EMBL" id="CAK5266819.1"/>
    </source>
</evidence>
<feature type="non-terminal residue" evidence="1">
    <location>
        <position position="78"/>
    </location>
</feature>
<keyword evidence="3" id="KW-1185">Reference proteome</keyword>
<dbReference type="AlphaFoldDB" id="A0AAD2GZ58"/>
<protein>
    <recommendedName>
        <fullName evidence="4">Reverse transcriptase/retrotransposon-derived protein RNase H-like domain-containing protein</fullName>
    </recommendedName>
</protein>
<comment type="caution">
    <text evidence="1">The sequence shown here is derived from an EMBL/GenBank/DDBJ whole genome shotgun (WGS) entry which is preliminary data.</text>
</comment>
<feature type="non-terminal residue" evidence="1">
    <location>
        <position position="1"/>
    </location>
</feature>